<feature type="transmembrane region" description="Helical" evidence="6">
    <location>
        <begin position="371"/>
        <end position="391"/>
    </location>
</feature>
<feature type="transmembrane region" description="Helical" evidence="6">
    <location>
        <begin position="403"/>
        <end position="420"/>
    </location>
</feature>
<feature type="transmembrane region" description="Helical" evidence="6">
    <location>
        <begin position="152"/>
        <end position="175"/>
    </location>
</feature>
<keyword evidence="4 6" id="KW-1133">Transmembrane helix</keyword>
<evidence type="ECO:0000313" key="8">
    <source>
        <dbReference type="Proteomes" id="UP000603640"/>
    </source>
</evidence>
<proteinExistence type="predicted"/>
<sequence length="426" mass="46305">MLKREITKWELVLLLINSTIGAGIFGLPSKIYSLSGIYSLPALFLCAIIVFVLVLNFAEVASRFSKTGGPYLYTLAAFGKVPAFIIGWLILITRVATYAALINLMVTYLSYFNPLFLDQVYRFGLMIGITLVLTWVNYLGIRSSTNLNNTLAIAKILPLLLFVVVGFFFINPSLIDLEQAPPPISNFSSTVLMLVFAFTGFEAVLVNTGEVRNPGKNIPFALILSILFVAVFYGLIQFVSIGTLPTLASSDRPITDAAQLIIGTPGATLITLGAVVSIGGTLNAVMLIGSRVPFALSKEKQFPRLFSVLHPKNRTPVYSLVIFSAVSLAASLTGSFVYAVSISVISKVLIFLMVCFAMIRLRQKDDAKATYYRLPFGHLFATAGIIASVWLLSSSKVSELTDVFITVVAGLVLFGIYKATSRSKVK</sequence>
<dbReference type="RefSeq" id="WP_187068744.1">
    <property type="nucleotide sequence ID" value="NZ_JACRVF010000006.1"/>
</dbReference>
<feature type="transmembrane region" description="Helical" evidence="6">
    <location>
        <begin position="187"/>
        <end position="206"/>
    </location>
</feature>
<keyword evidence="5 6" id="KW-0472">Membrane</keyword>
<reference evidence="7" key="1">
    <citation type="submission" date="2020-08" db="EMBL/GenBank/DDBJ databases">
        <title>Pontibacter sp. SD6 16S ribosomal RNA gene Genome sequencing and assembly.</title>
        <authorList>
            <person name="Kang M."/>
        </authorList>
    </citation>
    <scope>NUCLEOTIDE SEQUENCE</scope>
    <source>
        <strain evidence="7">SD6</strain>
    </source>
</reference>
<name>A0A923NC62_9BACT</name>
<feature type="transmembrane region" description="Helical" evidence="6">
    <location>
        <begin position="70"/>
        <end position="100"/>
    </location>
</feature>
<keyword evidence="8" id="KW-1185">Reference proteome</keyword>
<comment type="subcellular location">
    <subcellularLocation>
        <location evidence="1">Cell membrane</location>
        <topology evidence="1">Multi-pass membrane protein</topology>
    </subcellularLocation>
</comment>
<feature type="transmembrane region" description="Helical" evidence="6">
    <location>
        <begin position="218"/>
        <end position="241"/>
    </location>
</feature>
<feature type="transmembrane region" description="Helical" evidence="6">
    <location>
        <begin position="12"/>
        <end position="31"/>
    </location>
</feature>
<evidence type="ECO:0000256" key="1">
    <source>
        <dbReference type="ARBA" id="ARBA00004651"/>
    </source>
</evidence>
<gene>
    <name evidence="7" type="ORF">H8S84_17845</name>
</gene>
<feature type="transmembrane region" description="Helical" evidence="6">
    <location>
        <begin position="315"/>
        <end position="332"/>
    </location>
</feature>
<dbReference type="Gene3D" id="1.20.1740.10">
    <property type="entry name" value="Amino acid/polyamine transporter I"/>
    <property type="match status" value="1"/>
</dbReference>
<feature type="transmembrane region" description="Helical" evidence="6">
    <location>
        <begin position="37"/>
        <end position="58"/>
    </location>
</feature>
<evidence type="ECO:0000256" key="5">
    <source>
        <dbReference type="ARBA" id="ARBA00023136"/>
    </source>
</evidence>
<comment type="caution">
    <text evidence="7">The sequence shown here is derived from an EMBL/GenBank/DDBJ whole genome shotgun (WGS) entry which is preliminary data.</text>
</comment>
<protein>
    <submittedName>
        <fullName evidence="7">Amino acid permease</fullName>
    </submittedName>
</protein>
<dbReference type="InterPro" id="IPR002293">
    <property type="entry name" value="AA/rel_permease1"/>
</dbReference>
<dbReference type="GO" id="GO:0005886">
    <property type="term" value="C:plasma membrane"/>
    <property type="evidence" value="ECO:0007669"/>
    <property type="project" value="UniProtKB-SubCell"/>
</dbReference>
<feature type="transmembrane region" description="Helical" evidence="6">
    <location>
        <begin position="120"/>
        <end position="140"/>
    </location>
</feature>
<evidence type="ECO:0000256" key="4">
    <source>
        <dbReference type="ARBA" id="ARBA00022989"/>
    </source>
</evidence>
<dbReference type="Proteomes" id="UP000603640">
    <property type="component" value="Unassembled WGS sequence"/>
</dbReference>
<dbReference type="InterPro" id="IPR050367">
    <property type="entry name" value="APC_superfamily"/>
</dbReference>
<evidence type="ECO:0000256" key="2">
    <source>
        <dbReference type="ARBA" id="ARBA00022475"/>
    </source>
</evidence>
<evidence type="ECO:0000256" key="3">
    <source>
        <dbReference type="ARBA" id="ARBA00022692"/>
    </source>
</evidence>
<feature type="transmembrane region" description="Helical" evidence="6">
    <location>
        <begin position="261"/>
        <end position="294"/>
    </location>
</feature>
<dbReference type="Pfam" id="PF13520">
    <property type="entry name" value="AA_permease_2"/>
    <property type="match status" value="1"/>
</dbReference>
<feature type="transmembrane region" description="Helical" evidence="6">
    <location>
        <begin position="338"/>
        <end position="359"/>
    </location>
</feature>
<dbReference type="AlphaFoldDB" id="A0A923NC62"/>
<evidence type="ECO:0000313" key="7">
    <source>
        <dbReference type="EMBL" id="MBC5994712.1"/>
    </source>
</evidence>
<keyword evidence="2" id="KW-1003">Cell membrane</keyword>
<dbReference type="GO" id="GO:0022857">
    <property type="term" value="F:transmembrane transporter activity"/>
    <property type="evidence" value="ECO:0007669"/>
    <property type="project" value="InterPro"/>
</dbReference>
<organism evidence="7 8">
    <name type="scientific">Pontibacter cellulosilyticus</name>
    <dbReference type="NCBI Taxonomy" id="1720253"/>
    <lineage>
        <taxon>Bacteria</taxon>
        <taxon>Pseudomonadati</taxon>
        <taxon>Bacteroidota</taxon>
        <taxon>Cytophagia</taxon>
        <taxon>Cytophagales</taxon>
        <taxon>Hymenobacteraceae</taxon>
        <taxon>Pontibacter</taxon>
    </lineage>
</organism>
<dbReference type="PANTHER" id="PTHR42770">
    <property type="entry name" value="AMINO ACID TRANSPORTER-RELATED"/>
    <property type="match status" value="1"/>
</dbReference>
<keyword evidence="3 6" id="KW-0812">Transmembrane</keyword>
<dbReference type="PANTHER" id="PTHR42770:SF7">
    <property type="entry name" value="MEMBRANE PROTEIN"/>
    <property type="match status" value="1"/>
</dbReference>
<dbReference type="PIRSF" id="PIRSF006060">
    <property type="entry name" value="AA_transporter"/>
    <property type="match status" value="1"/>
</dbReference>
<accession>A0A923NC62</accession>
<evidence type="ECO:0000256" key="6">
    <source>
        <dbReference type="SAM" id="Phobius"/>
    </source>
</evidence>
<dbReference type="EMBL" id="JACRVF010000006">
    <property type="protein sequence ID" value="MBC5994712.1"/>
    <property type="molecule type" value="Genomic_DNA"/>
</dbReference>